<dbReference type="OrthoDB" id="10250783at2759"/>
<evidence type="ECO:0000256" key="5">
    <source>
        <dbReference type="ARBA" id="ARBA00011853"/>
    </source>
</evidence>
<comment type="subcellular location">
    <subcellularLocation>
        <location evidence="3">Mitochondrion intermembrane space</location>
    </subcellularLocation>
    <subcellularLocation>
        <location evidence="2">Mitochondrion matrix</location>
    </subcellularLocation>
</comment>
<keyword evidence="7" id="KW-0645">Protease</keyword>
<evidence type="ECO:0000256" key="15">
    <source>
        <dbReference type="ARBA" id="ARBA00045897"/>
    </source>
</evidence>
<keyword evidence="9" id="KW-0378">Hydrolase</keyword>
<dbReference type="PANTHER" id="PTHR43016">
    <property type="entry name" value="PRESEQUENCE PROTEASE"/>
    <property type="match status" value="1"/>
</dbReference>
<dbReference type="InterPro" id="IPR011249">
    <property type="entry name" value="Metalloenz_LuxS/M16"/>
</dbReference>
<evidence type="ECO:0000259" key="16">
    <source>
        <dbReference type="SMART" id="SM01264"/>
    </source>
</evidence>
<comment type="subunit">
    <text evidence="5">Monomer and homodimer; homodimerization is induced by binding of the substrate.</text>
</comment>
<name>A0A642V3Q0_9ASCO</name>
<comment type="caution">
    <text evidence="17">The sequence shown here is derived from an EMBL/GenBank/DDBJ whole genome shotgun (WGS) entry which is preliminary data.</text>
</comment>
<evidence type="ECO:0000256" key="12">
    <source>
        <dbReference type="ARBA" id="ARBA00023049"/>
    </source>
</evidence>
<comment type="function">
    <text evidence="15">Degrades mitochondrial transit peptides after their cleavage in the intermembrane space or in the matrix, and presequence peptides; clearance of these peptides is required to keep the presequence processing machinery running. Preferentially cleaves the N-terminal side of paired basic amino acid residues. Also degrades other unstructured peptides. May function as an ATP-dependent peptidase as opposed to a metalloendopeptidase.</text>
</comment>
<dbReference type="InterPro" id="IPR011765">
    <property type="entry name" value="Pept_M16_N"/>
</dbReference>
<evidence type="ECO:0000256" key="11">
    <source>
        <dbReference type="ARBA" id="ARBA00022946"/>
    </source>
</evidence>
<evidence type="ECO:0000256" key="4">
    <source>
        <dbReference type="ARBA" id="ARBA00007575"/>
    </source>
</evidence>
<dbReference type="AlphaFoldDB" id="A0A642V3Q0"/>
<keyword evidence="12" id="KW-0482">Metalloprotease</keyword>
<proteinExistence type="inferred from homology"/>
<accession>A0A642V3Q0</accession>
<dbReference type="GO" id="GO:0046872">
    <property type="term" value="F:metal ion binding"/>
    <property type="evidence" value="ECO:0007669"/>
    <property type="project" value="UniProtKB-KW"/>
</dbReference>
<gene>
    <name evidence="17" type="ORF">TRICI_003233</name>
</gene>
<evidence type="ECO:0000256" key="2">
    <source>
        <dbReference type="ARBA" id="ARBA00004305"/>
    </source>
</evidence>
<evidence type="ECO:0000256" key="1">
    <source>
        <dbReference type="ARBA" id="ARBA00001947"/>
    </source>
</evidence>
<dbReference type="FunFam" id="3.30.830.10:FF:000011">
    <property type="entry name" value="Presequence protease, mitochondrial"/>
    <property type="match status" value="1"/>
</dbReference>
<dbReference type="FunFam" id="3.30.830.10:FF:000013">
    <property type="entry name" value="Mitochondrial presequence protease"/>
    <property type="match status" value="1"/>
</dbReference>
<dbReference type="GO" id="GO:0004222">
    <property type="term" value="F:metalloendopeptidase activity"/>
    <property type="evidence" value="ECO:0007669"/>
    <property type="project" value="TreeGrafter"/>
</dbReference>
<keyword evidence="11" id="KW-0809">Transit peptide</keyword>
<dbReference type="Pfam" id="PF00675">
    <property type="entry name" value="Peptidase_M16"/>
    <property type="match status" value="1"/>
</dbReference>
<dbReference type="SMART" id="SM01264">
    <property type="entry name" value="M16C_associated"/>
    <property type="match status" value="1"/>
</dbReference>
<dbReference type="InterPro" id="IPR055130">
    <property type="entry name" value="PreP_C"/>
</dbReference>
<dbReference type="GO" id="GO:0005758">
    <property type="term" value="C:mitochondrial intermembrane space"/>
    <property type="evidence" value="ECO:0007669"/>
    <property type="project" value="UniProtKB-SubCell"/>
</dbReference>
<evidence type="ECO:0000256" key="14">
    <source>
        <dbReference type="ARBA" id="ARBA00034552"/>
    </source>
</evidence>
<dbReference type="GO" id="GO:0016485">
    <property type="term" value="P:protein processing"/>
    <property type="evidence" value="ECO:0007669"/>
    <property type="project" value="TreeGrafter"/>
</dbReference>
<dbReference type="InterPro" id="IPR013578">
    <property type="entry name" value="Peptidase_M16C_assoc"/>
</dbReference>
<evidence type="ECO:0000256" key="10">
    <source>
        <dbReference type="ARBA" id="ARBA00022833"/>
    </source>
</evidence>
<dbReference type="EMBL" id="SWFS01000234">
    <property type="protein sequence ID" value="KAA8913211.1"/>
    <property type="molecule type" value="Genomic_DNA"/>
</dbReference>
<keyword evidence="18" id="KW-1185">Reference proteome</keyword>
<dbReference type="Pfam" id="PF22516">
    <property type="entry name" value="PreP_C"/>
    <property type="match status" value="1"/>
</dbReference>
<keyword evidence="8" id="KW-0479">Metal-binding</keyword>
<comment type="cofactor">
    <cofactor evidence="1">
        <name>Zn(2+)</name>
        <dbReference type="ChEBI" id="CHEBI:29105"/>
    </cofactor>
</comment>
<keyword evidence="10" id="KW-0862">Zinc</keyword>
<sequence>MLRSVHRLKRGGVASSLRWMHSASKGYKVGDEVSGYKVQNVLHVPRLDMTALDLVEPLTEARHIHIGRDDPNKVFTVGFKTNPPDLSGLPHILEHTTLCGSEKFPVKDPFFAMLTRSLANFMNAMTGLDYTFYPFSTTNKTDFKNLQSVYLDSVYHPLLRETDFKQEGWRLEKDEKDELIFKGVVYNEMKGMVSDPAYFFHERHLRSIYPSLQSSGGDPAYITDLKWKDLKEFHESRYHPSNSISFTYGDMDLKEVLAPIYNVVKGFKKQEFKLGVRQPLEFEQNQKCQVKGPFDPLFDESRQHKMSLSWVVADSNDLDTVALWKVLSLLLMSGHSSPFYKALIDGGVGTDFTVNSGLDDLPGKSIFSIGLQGLSDDNLELFKKTVFDVLKDIAQNGIPQDRVQAIINQVELSYREVEANYGLNMISKIIPRVFNDTDVFGLIDDEKLLTSFKNTLERNPNVFKQKVTELLEKPYFEFLMEPTESYETDMVKEEETRLANKIGGLNETERAEANTPMPEKEEGDLTVLPTLTTNDISPEITPIEVKKEKINSVNLFVRETGTRGVSYIQILKNLCNLPAELRPYLPLYTSALTNVGTSDHSMSELENLIRLNTGSVDVSVAVRNSHGNSPELNLALGGSGLEEKTPFIYEYLDQFLFKAQLDNVEKLRPLIQGSAASLMSELSQSGHSYARRHAAAGILPKRRLDESLSGIEQVQLVKDTAALDEDQLREQLVPKLKAINEYAIGAAPIDAGLTFSPNPDNLPTNKKHLSDLVGKFTPSPSSTSTLDISPLGNQNTLFQLPFAVSYAGVALKGADYGHPDSAALRILSSILTHKYLHPEIREKGGAYGGGAVYSGLDGILEFFSYRDPNPVNTIAVIQKSGEWAAMRDFTQQELLSAKLNAFQGLDAPIPPRSEITYELMYGLTNEMRQKKREDILAVTLDDVKRVAQQYLIPALSNFQSANATVLGPAQKDFSQNDWNLVEIN</sequence>
<dbReference type="Proteomes" id="UP000761534">
    <property type="component" value="Unassembled WGS sequence"/>
</dbReference>
<protein>
    <recommendedName>
        <fullName evidence="6">Presequence protease, mitochondrial</fullName>
    </recommendedName>
    <alternativeName>
        <fullName evidence="14">Pitrilysin metalloproteinase</fullName>
    </alternativeName>
</protein>
<dbReference type="InterPro" id="IPR007863">
    <property type="entry name" value="Peptidase_M16_C"/>
</dbReference>
<evidence type="ECO:0000256" key="3">
    <source>
        <dbReference type="ARBA" id="ARBA00004569"/>
    </source>
</evidence>
<dbReference type="SUPFAM" id="SSF63411">
    <property type="entry name" value="LuxS/MPP-like metallohydrolase"/>
    <property type="match status" value="4"/>
</dbReference>
<evidence type="ECO:0000256" key="9">
    <source>
        <dbReference type="ARBA" id="ARBA00022801"/>
    </source>
</evidence>
<feature type="domain" description="Peptidase M16C associated" evidence="16">
    <location>
        <begin position="480"/>
        <end position="720"/>
    </location>
</feature>
<reference evidence="17" key="1">
    <citation type="journal article" date="2019" name="G3 (Bethesda)">
        <title>Genome Assemblies of Two Rare Opportunistic Yeast Pathogens: Diutina rugosa (syn. Candida rugosa) and Trichomonascus ciferrii (syn. Candida ciferrii).</title>
        <authorList>
            <person name="Mixao V."/>
            <person name="Saus E."/>
            <person name="Hansen A.P."/>
            <person name="Lass-Florl C."/>
            <person name="Gabaldon T."/>
        </authorList>
    </citation>
    <scope>NUCLEOTIDE SEQUENCE</scope>
    <source>
        <strain evidence="17">CBS 4856</strain>
    </source>
</reference>
<dbReference type="Pfam" id="PF08367">
    <property type="entry name" value="M16C_assoc"/>
    <property type="match status" value="1"/>
</dbReference>
<organism evidence="17 18">
    <name type="scientific">Trichomonascus ciferrii</name>
    <dbReference type="NCBI Taxonomy" id="44093"/>
    <lineage>
        <taxon>Eukaryota</taxon>
        <taxon>Fungi</taxon>
        <taxon>Dikarya</taxon>
        <taxon>Ascomycota</taxon>
        <taxon>Saccharomycotina</taxon>
        <taxon>Dipodascomycetes</taxon>
        <taxon>Dipodascales</taxon>
        <taxon>Trichomonascaceae</taxon>
        <taxon>Trichomonascus</taxon>
        <taxon>Trichomonascus ciferrii complex</taxon>
    </lineage>
</organism>
<evidence type="ECO:0000313" key="18">
    <source>
        <dbReference type="Proteomes" id="UP000761534"/>
    </source>
</evidence>
<dbReference type="VEuPathDB" id="FungiDB:TRICI_003233"/>
<evidence type="ECO:0000313" key="17">
    <source>
        <dbReference type="EMBL" id="KAA8913211.1"/>
    </source>
</evidence>
<keyword evidence="13" id="KW-0496">Mitochondrion</keyword>
<dbReference type="Pfam" id="PF05193">
    <property type="entry name" value="Peptidase_M16_C"/>
    <property type="match status" value="1"/>
</dbReference>
<dbReference type="GO" id="GO:0005759">
    <property type="term" value="C:mitochondrial matrix"/>
    <property type="evidence" value="ECO:0007669"/>
    <property type="project" value="UniProtKB-SubCell"/>
</dbReference>
<comment type="similarity">
    <text evidence="4">Belongs to the peptidase M16 family. PreP subfamily.</text>
</comment>
<dbReference type="PANTHER" id="PTHR43016:SF13">
    <property type="entry name" value="PRESEQUENCE PROTEASE, MITOCHONDRIAL"/>
    <property type="match status" value="1"/>
</dbReference>
<evidence type="ECO:0000256" key="13">
    <source>
        <dbReference type="ARBA" id="ARBA00023128"/>
    </source>
</evidence>
<dbReference type="FunFam" id="3.30.830.10:FF:000009">
    <property type="entry name" value="Presequence protease, mitochondrial"/>
    <property type="match status" value="1"/>
</dbReference>
<evidence type="ECO:0000256" key="8">
    <source>
        <dbReference type="ARBA" id="ARBA00022723"/>
    </source>
</evidence>
<evidence type="ECO:0000256" key="6">
    <source>
        <dbReference type="ARBA" id="ARBA00020167"/>
    </source>
</evidence>
<evidence type="ECO:0000256" key="7">
    <source>
        <dbReference type="ARBA" id="ARBA00022670"/>
    </source>
</evidence>
<dbReference type="Gene3D" id="3.30.830.10">
    <property type="entry name" value="Metalloenzyme, LuxS/M16 peptidase-like"/>
    <property type="match status" value="4"/>
</dbReference>